<proteinExistence type="inferred from homology"/>
<name>A0A0H5CBP1_CYBJN</name>
<dbReference type="PROSITE" id="PS00831">
    <property type="entry name" value="RIBOSOMAL_L27"/>
    <property type="match status" value="1"/>
</dbReference>
<dbReference type="Pfam" id="PF01016">
    <property type="entry name" value="Ribosomal_L27"/>
    <property type="match status" value="1"/>
</dbReference>
<dbReference type="GO" id="GO:0003735">
    <property type="term" value="F:structural constituent of ribosome"/>
    <property type="evidence" value="ECO:0007669"/>
    <property type="project" value="InterPro"/>
</dbReference>
<comment type="subcellular location">
    <subcellularLocation>
        <location evidence="1">Mitochondrion</location>
    </subcellularLocation>
</comment>
<organism evidence="10 11">
    <name type="scientific">Cyberlindnera jadinii (strain ATCC 18201 / CBS 1600 / BCRC 20928 / JCM 3617 / NBRC 0987 / NRRL Y-1542)</name>
    <name type="common">Torula yeast</name>
    <name type="synonym">Candida utilis</name>
    <dbReference type="NCBI Taxonomy" id="983966"/>
    <lineage>
        <taxon>Eukaryota</taxon>
        <taxon>Fungi</taxon>
        <taxon>Dikarya</taxon>
        <taxon>Ascomycota</taxon>
        <taxon>Saccharomycotina</taxon>
        <taxon>Saccharomycetes</taxon>
        <taxon>Phaffomycetales</taxon>
        <taxon>Phaffomycetaceae</taxon>
        <taxon>Cyberlindnera</taxon>
    </lineage>
</organism>
<accession>A0A0H5CBP1</accession>
<dbReference type="GO" id="GO:0005762">
    <property type="term" value="C:mitochondrial large ribosomal subunit"/>
    <property type="evidence" value="ECO:0007669"/>
    <property type="project" value="TreeGrafter"/>
</dbReference>
<dbReference type="PANTHER" id="PTHR15893:SF0">
    <property type="entry name" value="LARGE RIBOSOMAL SUBUNIT PROTEIN BL27M"/>
    <property type="match status" value="1"/>
</dbReference>
<dbReference type="Proteomes" id="UP000038830">
    <property type="component" value="Unassembled WGS sequence"/>
</dbReference>
<evidence type="ECO:0000256" key="3">
    <source>
        <dbReference type="ARBA" id="ARBA00022946"/>
    </source>
</evidence>
<dbReference type="InterPro" id="IPR041244">
    <property type="entry name" value="Ribosomal_bL27m_C"/>
</dbReference>
<evidence type="ECO:0000256" key="2">
    <source>
        <dbReference type="ARBA" id="ARBA00010797"/>
    </source>
</evidence>
<comment type="similarity">
    <text evidence="2">Belongs to the bacterial ribosomal protein bL27 family.</text>
</comment>
<evidence type="ECO:0000313" key="10">
    <source>
        <dbReference type="EMBL" id="CEP21954.1"/>
    </source>
</evidence>
<evidence type="ECO:0000313" key="11">
    <source>
        <dbReference type="Proteomes" id="UP000038830"/>
    </source>
</evidence>
<gene>
    <name evidence="10" type="primary">MRP7</name>
    <name evidence="10" type="ORF">BN1211_2179</name>
</gene>
<reference evidence="11" key="1">
    <citation type="journal article" date="2015" name="J. Biotechnol.">
        <title>The structure of the Cyberlindnera jadinii genome and its relation to Candida utilis analyzed by the occurrence of single nucleotide polymorphisms.</title>
        <authorList>
            <person name="Rupp O."/>
            <person name="Brinkrolf K."/>
            <person name="Buerth C."/>
            <person name="Kunigo M."/>
            <person name="Schneider J."/>
            <person name="Jaenicke S."/>
            <person name="Goesmann A."/>
            <person name="Puehler A."/>
            <person name="Jaeger K.-E."/>
            <person name="Ernst J.F."/>
        </authorList>
    </citation>
    <scope>NUCLEOTIDE SEQUENCE [LARGE SCALE GENOMIC DNA]</scope>
    <source>
        <strain evidence="11">ATCC 18201 / CBS 1600 / BCRC 20928 / JCM 3617 / NBRC 0987 / NRRL Y-1542</strain>
    </source>
</reference>
<evidence type="ECO:0000256" key="5">
    <source>
        <dbReference type="ARBA" id="ARBA00023128"/>
    </source>
</evidence>
<dbReference type="InterPro" id="IPR018261">
    <property type="entry name" value="Ribosomal_bL27_CS"/>
</dbReference>
<dbReference type="Gene3D" id="2.40.50.100">
    <property type="match status" value="1"/>
</dbReference>
<dbReference type="InterPro" id="IPR001684">
    <property type="entry name" value="Ribosomal_bL27"/>
</dbReference>
<dbReference type="PANTHER" id="PTHR15893">
    <property type="entry name" value="RIBOSOMAL PROTEIN L27"/>
    <property type="match status" value="1"/>
</dbReference>
<protein>
    <recommendedName>
        <fullName evidence="7">Large ribosomal subunit protein bL27m</fullName>
    </recommendedName>
    <alternativeName>
        <fullName evidence="8">54S ribosomal protein L2, mitochondrial</fullName>
    </alternativeName>
</protein>
<dbReference type="Pfam" id="PF18471">
    <property type="entry name" value="Ribosomal_L27_C"/>
    <property type="match status" value="1"/>
</dbReference>
<feature type="domain" description="Large ribosomal subunit protein bL27m C-terminal" evidence="9">
    <location>
        <begin position="134"/>
        <end position="350"/>
    </location>
</feature>
<dbReference type="SUPFAM" id="SSF110324">
    <property type="entry name" value="Ribosomal L27 protein-like"/>
    <property type="match status" value="1"/>
</dbReference>
<dbReference type="GO" id="GO:0006412">
    <property type="term" value="P:translation"/>
    <property type="evidence" value="ECO:0007669"/>
    <property type="project" value="InterPro"/>
</dbReference>
<keyword evidence="6" id="KW-0687">Ribonucleoprotein</keyword>
<evidence type="ECO:0000256" key="8">
    <source>
        <dbReference type="ARBA" id="ARBA00035465"/>
    </source>
</evidence>
<dbReference type="EMBL" id="CDQK01000002">
    <property type="protein sequence ID" value="CEP21954.1"/>
    <property type="molecule type" value="Genomic_DNA"/>
</dbReference>
<dbReference type="FunFam" id="2.40.50.100:FF:000042">
    <property type="entry name" value="50S ribosomal protein L27"/>
    <property type="match status" value="1"/>
</dbReference>
<keyword evidence="5" id="KW-0496">Mitochondrion</keyword>
<dbReference type="NCBIfam" id="TIGR00062">
    <property type="entry name" value="L27"/>
    <property type="match status" value="1"/>
</dbReference>
<dbReference type="AlphaFoldDB" id="A0A0H5CBP1"/>
<evidence type="ECO:0000259" key="9">
    <source>
        <dbReference type="Pfam" id="PF18471"/>
    </source>
</evidence>
<keyword evidence="4" id="KW-0689">Ribosomal protein</keyword>
<evidence type="ECO:0000256" key="7">
    <source>
        <dbReference type="ARBA" id="ARBA00035267"/>
    </source>
</evidence>
<dbReference type="PRINTS" id="PR00063">
    <property type="entry name" value="RIBOSOMALL27"/>
</dbReference>
<evidence type="ECO:0000256" key="4">
    <source>
        <dbReference type="ARBA" id="ARBA00022980"/>
    </source>
</evidence>
<evidence type="ECO:0000256" key="1">
    <source>
        <dbReference type="ARBA" id="ARBA00004173"/>
    </source>
</evidence>
<sequence>MSFLSSTRALGLFKGLSLGPVIQVRTATKKVAGSKTSMKDSAGRRLGAKAAENEPVKTGQILMRQRGTRFYPGENASIGKDHTIYATEPGYVRFYLDPFHPNRKFIGVALSPELRLPTPHFEPRVRRLGYVPIEDEAKASFEEQNLKRKDHLLRPTILKELQERAAKRQAIVEQYKEQLKTIVPELSDNELSIAAERLSNVKNHLKNGVTLPDAQATVTSIHLQDLKLQNKKGAISPEEYETSNSNYLSLIKKVDSSVSFDNKYQLTKFLTPEARQGKLDELEAQLQSLAEGKGKDSKKQLSKVLDMSTLITPAEKKLLHAKYVKPLLPLNHGLAKSVTKRWNYEKKRVEPLA</sequence>
<evidence type="ECO:0000256" key="6">
    <source>
        <dbReference type="ARBA" id="ARBA00023274"/>
    </source>
</evidence>
<keyword evidence="3" id="KW-0809">Transit peptide</keyword>